<dbReference type="RefSeq" id="WP_228855706.1">
    <property type="nucleotide sequence ID" value="NZ_AP024086.1"/>
</dbReference>
<sequence length="93" mass="9419">MSGCGCGCSSSGGGPFSKGKELVEFVYNAHGGTVRDQPISRGPIETECQGCGAVFVLETYVGKCGECGGVHAVAPMNPTAENVQFAGVGYTLP</sequence>
<proteinExistence type="predicted"/>
<gene>
    <name evidence="1" type="ORF">DGMP_01740</name>
</gene>
<dbReference type="EMBL" id="AP024086">
    <property type="protein sequence ID" value="BCL59481.1"/>
    <property type="molecule type" value="Genomic_DNA"/>
</dbReference>
<dbReference type="KEGG" id="dbk:DGMP_01740"/>
<dbReference type="Proteomes" id="UP000826725">
    <property type="component" value="Chromosome"/>
</dbReference>
<protein>
    <submittedName>
        <fullName evidence="1">Uncharacterized protein</fullName>
    </submittedName>
</protein>
<evidence type="ECO:0000313" key="2">
    <source>
        <dbReference type="Proteomes" id="UP000826725"/>
    </source>
</evidence>
<organism evidence="1 2">
    <name type="scientific">Desulfomarina profundi</name>
    <dbReference type="NCBI Taxonomy" id="2772557"/>
    <lineage>
        <taxon>Bacteria</taxon>
        <taxon>Pseudomonadati</taxon>
        <taxon>Thermodesulfobacteriota</taxon>
        <taxon>Desulfobulbia</taxon>
        <taxon>Desulfobulbales</taxon>
        <taxon>Desulfobulbaceae</taxon>
        <taxon>Desulfomarina</taxon>
    </lineage>
</organism>
<evidence type="ECO:0000313" key="1">
    <source>
        <dbReference type="EMBL" id="BCL59481.1"/>
    </source>
</evidence>
<dbReference type="AlphaFoldDB" id="A0A8D5JPZ5"/>
<reference evidence="1" key="1">
    <citation type="submission" date="2020-09" db="EMBL/GenBank/DDBJ databases">
        <title>Desulfogranum mesoprofundum gen. nov., sp. nov., a novel mesophilic, sulfate-reducing chemolithoautotroph isolated from a deep-sea hydrothermal vent chimney in the Suiyo Seamount.</title>
        <authorList>
            <person name="Hashimoto Y."/>
            <person name="Nakagawa S."/>
        </authorList>
    </citation>
    <scope>NUCLEOTIDE SEQUENCE</scope>
    <source>
        <strain evidence="1">KT2</strain>
    </source>
</reference>
<accession>A0A8D5JPZ5</accession>
<keyword evidence="2" id="KW-1185">Reference proteome</keyword>
<name>A0A8D5JPZ5_9BACT</name>